<dbReference type="STRING" id="630515.SAMN04489812_1140"/>
<keyword evidence="4 6" id="KW-0663">Pyridoxal phosphate</keyword>
<dbReference type="CDD" id="cd06450">
    <property type="entry name" value="DOPA_deC_like"/>
    <property type="match status" value="1"/>
</dbReference>
<dbReference type="InterPro" id="IPR015421">
    <property type="entry name" value="PyrdxlP-dep_Trfase_major"/>
</dbReference>
<evidence type="ECO:0000313" key="8">
    <source>
        <dbReference type="EMBL" id="SDS18429.1"/>
    </source>
</evidence>
<feature type="modified residue" description="N6-(pyridoxal phosphate)lysine" evidence="6">
    <location>
        <position position="297"/>
    </location>
</feature>
<reference evidence="8 9" key="1">
    <citation type="submission" date="2016-10" db="EMBL/GenBank/DDBJ databases">
        <authorList>
            <person name="de Groot N.N."/>
        </authorList>
    </citation>
    <scope>NUCLEOTIDE SEQUENCE [LARGE SCALE GENOMIC DNA]</scope>
    <source>
        <strain evidence="8 9">DSM 21800</strain>
    </source>
</reference>
<evidence type="ECO:0000313" key="9">
    <source>
        <dbReference type="Proteomes" id="UP000199103"/>
    </source>
</evidence>
<dbReference type="OrthoDB" id="3335676at2"/>
<dbReference type="Pfam" id="PF00282">
    <property type="entry name" value="Pyridoxal_deC"/>
    <property type="match status" value="1"/>
</dbReference>
<accession>A0A1H1Q612</accession>
<dbReference type="GO" id="GO:0006520">
    <property type="term" value="P:amino acid metabolic process"/>
    <property type="evidence" value="ECO:0007669"/>
    <property type="project" value="InterPro"/>
</dbReference>
<comment type="cofactor">
    <cofactor evidence="1 6 7">
        <name>pyridoxal 5'-phosphate</name>
        <dbReference type="ChEBI" id="CHEBI:597326"/>
    </cofactor>
</comment>
<evidence type="ECO:0000256" key="3">
    <source>
        <dbReference type="ARBA" id="ARBA00022793"/>
    </source>
</evidence>
<keyword evidence="3" id="KW-0210">Decarboxylase</keyword>
<dbReference type="AlphaFoldDB" id="A0A1H1Q612"/>
<evidence type="ECO:0000256" key="6">
    <source>
        <dbReference type="PIRSR" id="PIRSR602129-50"/>
    </source>
</evidence>
<dbReference type="GO" id="GO:0019752">
    <property type="term" value="P:carboxylic acid metabolic process"/>
    <property type="evidence" value="ECO:0007669"/>
    <property type="project" value="InterPro"/>
</dbReference>
<organism evidence="8 9">
    <name type="scientific">Microlunatus soli</name>
    <dbReference type="NCBI Taxonomy" id="630515"/>
    <lineage>
        <taxon>Bacteria</taxon>
        <taxon>Bacillati</taxon>
        <taxon>Actinomycetota</taxon>
        <taxon>Actinomycetes</taxon>
        <taxon>Propionibacteriales</taxon>
        <taxon>Propionibacteriaceae</taxon>
        <taxon>Microlunatus</taxon>
    </lineage>
</organism>
<sequence length="495" mass="53690">MHPHLFSHRTVDDYDKQVRAAVEAVSSRIQAVRQPRTAAAPEQLQALVDGIDLDRPTGDTFAAIDEAASLYLEHAVWFHHPDYLAHLNCPVALPALAADAIASAVNTSVDTWDQSTSATLMEQKLITWTGARIGFDEQCDGIFTSGGTQSNLQAMLLARDECRRRSGLRSTAGFCILATDQTHFSVAKAAGILGLPDDAVRVVSTDRRGRMRPDALTDLISDLRAAGKSIMAVSATAGTTDRGVIDPLPELAAICTREGIWLHVDAAYGCGLLVSRQRRSWLDGIERADSVTVDYHKSFGQPVACSAVLVRRAETMQHAGWHADYLNPAESRHPNLVDKSLQTTRRFDAFKLWLTLRATGPDLLGDAFDQVIDLATGVAELIDDDPVLELLQEPTLSTVLFRYLPEDGSTGPRLLDAVNTRIREELFASGRVLIAKTRINGSSWLKLTLLNPETGIDGIASALELIKWTGRRLIGSGEFVDCSSDGADGTGIEAA</sequence>
<dbReference type="Proteomes" id="UP000199103">
    <property type="component" value="Chromosome I"/>
</dbReference>
<keyword evidence="5 7" id="KW-0456">Lyase</keyword>
<keyword evidence="9" id="KW-1185">Reference proteome</keyword>
<name>A0A1H1Q612_9ACTN</name>
<dbReference type="GO" id="GO:0004058">
    <property type="term" value="F:aromatic-L-amino-acid decarboxylase activity"/>
    <property type="evidence" value="ECO:0007669"/>
    <property type="project" value="UniProtKB-ARBA"/>
</dbReference>
<evidence type="ECO:0000256" key="4">
    <source>
        <dbReference type="ARBA" id="ARBA00022898"/>
    </source>
</evidence>
<dbReference type="InterPro" id="IPR015424">
    <property type="entry name" value="PyrdxlP-dep_Trfase"/>
</dbReference>
<dbReference type="GO" id="GO:0030170">
    <property type="term" value="F:pyridoxal phosphate binding"/>
    <property type="evidence" value="ECO:0007669"/>
    <property type="project" value="InterPro"/>
</dbReference>
<dbReference type="InterPro" id="IPR010977">
    <property type="entry name" value="Aromatic_deC"/>
</dbReference>
<proteinExistence type="inferred from homology"/>
<protein>
    <submittedName>
        <fullName evidence="8">L-2,4-diaminobutyrate decarboxylase</fullName>
    </submittedName>
</protein>
<dbReference type="GO" id="GO:0005737">
    <property type="term" value="C:cytoplasm"/>
    <property type="evidence" value="ECO:0007669"/>
    <property type="project" value="TreeGrafter"/>
</dbReference>
<evidence type="ECO:0000256" key="5">
    <source>
        <dbReference type="ARBA" id="ARBA00023239"/>
    </source>
</evidence>
<dbReference type="PRINTS" id="PR00800">
    <property type="entry name" value="YHDCRBOXLASE"/>
</dbReference>
<dbReference type="Gene3D" id="3.90.1150.10">
    <property type="entry name" value="Aspartate Aminotransferase, domain 1"/>
    <property type="match status" value="1"/>
</dbReference>
<evidence type="ECO:0000256" key="7">
    <source>
        <dbReference type="RuleBase" id="RU000382"/>
    </source>
</evidence>
<dbReference type="PANTHER" id="PTHR45677">
    <property type="entry name" value="GLUTAMATE DECARBOXYLASE-RELATED"/>
    <property type="match status" value="1"/>
</dbReference>
<gene>
    <name evidence="8" type="ORF">SAMN04489812_1140</name>
</gene>
<dbReference type="InterPro" id="IPR015422">
    <property type="entry name" value="PyrdxlP-dep_Trfase_small"/>
</dbReference>
<dbReference type="Gene3D" id="3.40.640.10">
    <property type="entry name" value="Type I PLP-dependent aspartate aminotransferase-like (Major domain)"/>
    <property type="match status" value="1"/>
</dbReference>
<evidence type="ECO:0000256" key="2">
    <source>
        <dbReference type="ARBA" id="ARBA00009533"/>
    </source>
</evidence>
<dbReference type="PANTHER" id="PTHR45677:SF8">
    <property type="entry name" value="CYSTEINE SULFINIC ACID DECARBOXYLASE"/>
    <property type="match status" value="1"/>
</dbReference>
<dbReference type="InterPro" id="IPR002129">
    <property type="entry name" value="PyrdxlP-dep_de-COase"/>
</dbReference>
<dbReference type="SUPFAM" id="SSF53383">
    <property type="entry name" value="PLP-dependent transferases"/>
    <property type="match status" value="1"/>
</dbReference>
<evidence type="ECO:0000256" key="1">
    <source>
        <dbReference type="ARBA" id="ARBA00001933"/>
    </source>
</evidence>
<comment type="similarity">
    <text evidence="2 7">Belongs to the group II decarboxylase family.</text>
</comment>
<dbReference type="EMBL" id="LT629772">
    <property type="protein sequence ID" value="SDS18429.1"/>
    <property type="molecule type" value="Genomic_DNA"/>
</dbReference>
<dbReference type="RefSeq" id="WP_091521192.1">
    <property type="nucleotide sequence ID" value="NZ_LT629772.1"/>
</dbReference>